<dbReference type="GO" id="GO:0007165">
    <property type="term" value="P:signal transduction"/>
    <property type="evidence" value="ECO:0007669"/>
    <property type="project" value="InterPro"/>
</dbReference>
<evidence type="ECO:0000259" key="2">
    <source>
        <dbReference type="Pfam" id="PF00233"/>
    </source>
</evidence>
<name>A0A150GEY7_GONPE</name>
<dbReference type="OrthoDB" id="2498029at2759"/>
<dbReference type="STRING" id="33097.A0A150GEY7"/>
<dbReference type="Gene3D" id="3.40.50.1820">
    <property type="entry name" value="alpha/beta hydrolase"/>
    <property type="match status" value="1"/>
</dbReference>
<feature type="compositionally biased region" description="Low complexity" evidence="1">
    <location>
        <begin position="521"/>
        <end position="544"/>
    </location>
</feature>
<feature type="compositionally biased region" description="Low complexity" evidence="1">
    <location>
        <begin position="277"/>
        <end position="290"/>
    </location>
</feature>
<dbReference type="InterPro" id="IPR002073">
    <property type="entry name" value="PDEase_catalytic_dom"/>
</dbReference>
<accession>A0A150GEY7</accession>
<evidence type="ECO:0000313" key="5">
    <source>
        <dbReference type="Proteomes" id="UP000075714"/>
    </source>
</evidence>
<feature type="compositionally biased region" description="Low complexity" evidence="1">
    <location>
        <begin position="454"/>
        <end position="470"/>
    </location>
</feature>
<proteinExistence type="predicted"/>
<feature type="region of interest" description="Disordered" evidence="1">
    <location>
        <begin position="449"/>
        <end position="473"/>
    </location>
</feature>
<feature type="region of interest" description="Disordered" evidence="1">
    <location>
        <begin position="268"/>
        <end position="307"/>
    </location>
</feature>
<dbReference type="GO" id="GO:0004114">
    <property type="term" value="F:3',5'-cyclic-nucleotide phosphodiesterase activity"/>
    <property type="evidence" value="ECO:0007669"/>
    <property type="project" value="InterPro"/>
</dbReference>
<evidence type="ECO:0000313" key="4">
    <source>
        <dbReference type="EMBL" id="KXZ48417.1"/>
    </source>
</evidence>
<keyword evidence="5" id="KW-1185">Reference proteome</keyword>
<dbReference type="InterPro" id="IPR036971">
    <property type="entry name" value="PDEase_catalytic_dom_sf"/>
</dbReference>
<feature type="domain" description="Serine aminopeptidase S33" evidence="3">
    <location>
        <begin position="559"/>
        <end position="699"/>
    </location>
</feature>
<evidence type="ECO:0008006" key="6">
    <source>
        <dbReference type="Google" id="ProtNLM"/>
    </source>
</evidence>
<dbReference type="InterPro" id="IPR029058">
    <property type="entry name" value="AB_hydrolase_fold"/>
</dbReference>
<dbReference type="InterPro" id="IPR022742">
    <property type="entry name" value="Hydrolase_4"/>
</dbReference>
<dbReference type="Proteomes" id="UP000075714">
    <property type="component" value="Unassembled WGS sequence"/>
</dbReference>
<dbReference type="PANTHER" id="PTHR11614">
    <property type="entry name" value="PHOSPHOLIPASE-RELATED"/>
    <property type="match status" value="1"/>
</dbReference>
<reference evidence="5" key="1">
    <citation type="journal article" date="2016" name="Nat. Commun.">
        <title>The Gonium pectorale genome demonstrates co-option of cell cycle regulation during the evolution of multicellularity.</title>
        <authorList>
            <person name="Hanschen E.R."/>
            <person name="Marriage T.N."/>
            <person name="Ferris P.J."/>
            <person name="Hamaji T."/>
            <person name="Toyoda A."/>
            <person name="Fujiyama A."/>
            <person name="Neme R."/>
            <person name="Noguchi H."/>
            <person name="Minakuchi Y."/>
            <person name="Suzuki M."/>
            <person name="Kawai-Toyooka H."/>
            <person name="Smith D.R."/>
            <person name="Sparks H."/>
            <person name="Anderson J."/>
            <person name="Bakaric R."/>
            <person name="Luria V."/>
            <person name="Karger A."/>
            <person name="Kirschner M.W."/>
            <person name="Durand P.M."/>
            <person name="Michod R.E."/>
            <person name="Nozaki H."/>
            <person name="Olson B.J."/>
        </authorList>
    </citation>
    <scope>NUCLEOTIDE SEQUENCE [LARGE SCALE GENOMIC DNA]</scope>
    <source>
        <strain evidence="5">NIES-2863</strain>
    </source>
</reference>
<feature type="region of interest" description="Disordered" evidence="1">
    <location>
        <begin position="206"/>
        <end position="235"/>
    </location>
</feature>
<feature type="domain" description="Serine aminopeptidase S33" evidence="3">
    <location>
        <begin position="351"/>
        <end position="422"/>
    </location>
</feature>
<feature type="region of interest" description="Disordered" evidence="1">
    <location>
        <begin position="14"/>
        <end position="35"/>
    </location>
</feature>
<dbReference type="Gene3D" id="1.10.1300.10">
    <property type="entry name" value="3'5'-cyclic nucleotide phosphodiesterase, catalytic domain"/>
    <property type="match status" value="1"/>
</dbReference>
<evidence type="ECO:0000256" key="1">
    <source>
        <dbReference type="SAM" id="MobiDB-lite"/>
    </source>
</evidence>
<dbReference type="SUPFAM" id="SSF109604">
    <property type="entry name" value="HD-domain/PDEase-like"/>
    <property type="match status" value="1"/>
</dbReference>
<comment type="caution">
    <text evidence="4">The sequence shown here is derived from an EMBL/GenBank/DDBJ whole genome shotgun (WGS) entry which is preliminary data.</text>
</comment>
<dbReference type="Pfam" id="PF12146">
    <property type="entry name" value="Hydrolase_4"/>
    <property type="match status" value="2"/>
</dbReference>
<dbReference type="AlphaFoldDB" id="A0A150GEY7"/>
<dbReference type="Pfam" id="PF00233">
    <property type="entry name" value="PDEase_I"/>
    <property type="match status" value="1"/>
</dbReference>
<dbReference type="SUPFAM" id="SSF53474">
    <property type="entry name" value="alpha/beta-Hydrolases"/>
    <property type="match status" value="1"/>
</dbReference>
<feature type="compositionally biased region" description="Gly residues" evidence="1">
    <location>
        <begin position="206"/>
        <end position="233"/>
    </location>
</feature>
<feature type="domain" description="PDEase" evidence="2">
    <location>
        <begin position="78"/>
        <end position="165"/>
    </location>
</feature>
<evidence type="ECO:0000259" key="3">
    <source>
        <dbReference type="Pfam" id="PF12146"/>
    </source>
</evidence>
<dbReference type="EMBL" id="LSYV01000029">
    <property type="protein sequence ID" value="KXZ48417.1"/>
    <property type="molecule type" value="Genomic_DNA"/>
</dbReference>
<feature type="region of interest" description="Disordered" evidence="1">
    <location>
        <begin position="521"/>
        <end position="549"/>
    </location>
</feature>
<organism evidence="4 5">
    <name type="scientific">Gonium pectorale</name>
    <name type="common">Green alga</name>
    <dbReference type="NCBI Taxonomy" id="33097"/>
    <lineage>
        <taxon>Eukaryota</taxon>
        <taxon>Viridiplantae</taxon>
        <taxon>Chlorophyta</taxon>
        <taxon>core chlorophytes</taxon>
        <taxon>Chlorophyceae</taxon>
        <taxon>CS clade</taxon>
        <taxon>Chlamydomonadales</taxon>
        <taxon>Volvocaceae</taxon>
        <taxon>Gonium</taxon>
    </lineage>
</organism>
<sequence>MLSQLGLPRKAFAVSAPAPPAPEAPSAARRAWEHDGGTAAPAAAAAVTAEVGAEAEARALRSWLLRVLSAHYPGLAGHNAARAVLSAHAAWCIINATHAARLMPPLAQLAALLAALLSDVGHPGGGLTSAAILCSPGHPLALRHAGHPRHPLEAHHCEVAATLLAAAAGARVVAPAEALAGAVRGGGGEGDQWLAGARADMGNRGVGGAGGDGGGGDGGADGGCGSGSGGLGTQRGAWEEGVEATPLAGLSALQQTSLRRLASDVDAALRPRSRRQPASGAAALPPSSAGADGGRERSSSGPEEDAGDAAKLAAGLLAAADREYLSKVLQLVRRGYDLYTTTYVPSLRRTSACLVFHHGLSDHSERHSAVLSHLCTSLGMAVYTYDAHGHGRSGPDGPMGRALIRSFNHMVDDLVDFTREFVIPAEEKAAAEADAADGAGAEDVDVDVEEEAEAGSSGSGSSSSSAGAGATRRRRPAPRIFLLGYSMGGLACNLAVATTSPSSSSATAAAATASAPAAAASGSASASPDASSDEASGSDAGPGSTDAGAPAPASDGLYAGLMLTSSLTDPVYGSSPLMRAVKLAYVSVLARLVPAMPLFKRNPVESGIRCPQAVAEMAADMLWYRGKFKVITIASLLWGCQRLRWCCHRIRLPMYVQHATVDVACSLASMRAFLTRVRSRDVTLHVVEGAYHDLHHDPETPVLLGRMVEWLRARV</sequence>
<gene>
    <name evidence="4" type="ORF">GPECTOR_28g824</name>
</gene>
<protein>
    <recommendedName>
        <fullName evidence="6">Serine aminopeptidase S33 domain-containing protein</fullName>
    </recommendedName>
</protein>
<dbReference type="InterPro" id="IPR051044">
    <property type="entry name" value="MAG_DAG_Lipase"/>
</dbReference>